<accession>A0A6A4WL19</accession>
<feature type="compositionally biased region" description="Low complexity" evidence="3">
    <location>
        <begin position="229"/>
        <end position="247"/>
    </location>
</feature>
<dbReference type="GO" id="GO:0031012">
    <property type="term" value="C:extracellular matrix"/>
    <property type="evidence" value="ECO:0007669"/>
    <property type="project" value="TreeGrafter"/>
</dbReference>
<organism evidence="4 5">
    <name type="scientific">Amphibalanus amphitrite</name>
    <name type="common">Striped barnacle</name>
    <name type="synonym">Balanus amphitrite</name>
    <dbReference type="NCBI Taxonomy" id="1232801"/>
    <lineage>
        <taxon>Eukaryota</taxon>
        <taxon>Metazoa</taxon>
        <taxon>Ecdysozoa</taxon>
        <taxon>Arthropoda</taxon>
        <taxon>Crustacea</taxon>
        <taxon>Multicrustacea</taxon>
        <taxon>Cirripedia</taxon>
        <taxon>Thoracica</taxon>
        <taxon>Thoracicalcarea</taxon>
        <taxon>Balanomorpha</taxon>
        <taxon>Balanoidea</taxon>
        <taxon>Balanidae</taxon>
        <taxon>Amphibalaninae</taxon>
        <taxon>Amphibalanus</taxon>
    </lineage>
</organism>
<dbReference type="AlphaFoldDB" id="A0A6A4WL19"/>
<dbReference type="Proteomes" id="UP000440578">
    <property type="component" value="Unassembled WGS sequence"/>
</dbReference>
<keyword evidence="1 2" id="KW-0193">Cuticle</keyword>
<dbReference type="PANTHER" id="PTHR12236">
    <property type="entry name" value="STRUCTURAL CONTITUENT OF CUTICLE"/>
    <property type="match status" value="1"/>
</dbReference>
<feature type="region of interest" description="Disordered" evidence="3">
    <location>
        <begin position="159"/>
        <end position="259"/>
    </location>
</feature>
<dbReference type="InterPro" id="IPR031311">
    <property type="entry name" value="CHIT_BIND_RR_consensus"/>
</dbReference>
<comment type="caution">
    <text evidence="4">The sequence shown here is derived from an EMBL/GenBank/DDBJ whole genome shotgun (WGS) entry which is preliminary data.</text>
</comment>
<keyword evidence="5" id="KW-1185">Reference proteome</keyword>
<dbReference type="PROSITE" id="PS00233">
    <property type="entry name" value="CHIT_BIND_RR_1"/>
    <property type="match status" value="1"/>
</dbReference>
<evidence type="ECO:0000256" key="3">
    <source>
        <dbReference type="SAM" id="MobiDB-lite"/>
    </source>
</evidence>
<feature type="compositionally biased region" description="Low complexity" evidence="3">
    <location>
        <begin position="178"/>
        <end position="199"/>
    </location>
</feature>
<evidence type="ECO:0000256" key="2">
    <source>
        <dbReference type="PROSITE-ProRule" id="PRU00497"/>
    </source>
</evidence>
<protein>
    <recommendedName>
        <fullName evidence="6">Cuticle protein 6</fullName>
    </recommendedName>
</protein>
<dbReference type="GO" id="GO:0005615">
    <property type="term" value="C:extracellular space"/>
    <property type="evidence" value="ECO:0007669"/>
    <property type="project" value="TreeGrafter"/>
</dbReference>
<dbReference type="GO" id="GO:0042302">
    <property type="term" value="F:structural constituent of cuticle"/>
    <property type="evidence" value="ECO:0007669"/>
    <property type="project" value="UniProtKB-UniRule"/>
</dbReference>
<dbReference type="InterPro" id="IPR000618">
    <property type="entry name" value="Insect_cuticle"/>
</dbReference>
<feature type="compositionally biased region" description="Low complexity" evidence="3">
    <location>
        <begin position="388"/>
        <end position="452"/>
    </location>
</feature>
<feature type="compositionally biased region" description="Basic and acidic residues" evidence="3">
    <location>
        <begin position="333"/>
        <end position="342"/>
    </location>
</feature>
<evidence type="ECO:0000313" key="5">
    <source>
        <dbReference type="Proteomes" id="UP000440578"/>
    </source>
</evidence>
<gene>
    <name evidence="4" type="ORF">FJT64_023659</name>
</gene>
<evidence type="ECO:0000256" key="1">
    <source>
        <dbReference type="ARBA" id="ARBA00022460"/>
    </source>
</evidence>
<evidence type="ECO:0000313" key="4">
    <source>
        <dbReference type="EMBL" id="KAF0304484.1"/>
    </source>
</evidence>
<name>A0A6A4WL19_AMPAM</name>
<dbReference type="Pfam" id="PF00379">
    <property type="entry name" value="Chitin_bind_4"/>
    <property type="match status" value="3"/>
</dbReference>
<dbReference type="PANTHER" id="PTHR12236:SF79">
    <property type="entry name" value="CUTICULAR PROTEIN 50CB-RELATED"/>
    <property type="match status" value="1"/>
</dbReference>
<dbReference type="OrthoDB" id="6376782at2759"/>
<evidence type="ECO:0008006" key="6">
    <source>
        <dbReference type="Google" id="ProtNLM"/>
    </source>
</evidence>
<feature type="region of interest" description="Disordered" evidence="3">
    <location>
        <begin position="333"/>
        <end position="455"/>
    </location>
</feature>
<dbReference type="PROSITE" id="PS51155">
    <property type="entry name" value="CHIT_BIND_RR_2"/>
    <property type="match status" value="2"/>
</dbReference>
<dbReference type="EMBL" id="VIIS01000841">
    <property type="protein sequence ID" value="KAF0304484.1"/>
    <property type="molecule type" value="Genomic_DNA"/>
</dbReference>
<dbReference type="InterPro" id="IPR051217">
    <property type="entry name" value="Insect_Cuticle_Struc_Prot"/>
</dbReference>
<reference evidence="4 5" key="1">
    <citation type="submission" date="2019-07" db="EMBL/GenBank/DDBJ databases">
        <title>Draft genome assembly of a fouling barnacle, Amphibalanus amphitrite (Darwin, 1854): The first reference genome for Thecostraca.</title>
        <authorList>
            <person name="Kim W."/>
        </authorList>
    </citation>
    <scope>NUCLEOTIDE SEQUENCE [LARGE SCALE GENOMIC DNA]</scope>
    <source>
        <strain evidence="4">SNU_AA5</strain>
        <tissue evidence="4">Soma without cirri and trophi</tissue>
    </source>
</reference>
<sequence length="530" mass="57394">MLSSPRYFTAREYFVKRSGFIPCPDDRDGSVYGEYGVHMPDGWTRVMVYETSANKLRLVHEYRTPTKRLRVRGEDLFASASEQRPVTLVLAGSDQKPTLAPPRLTDQRALYNFGYAAPYHGHNETGTESGAKFGEYYVDLPNCWRSVVRYWADESGYHPTLRRMRTPGCEQQKREAVSSDPSAAADPSSPDGPSAVAPGKSPDPAPAGQPQETETPSAARSEPQRTAGRRGPSAPGSPSGATASCGSRTGPDGQPAAPSRPYGFAYNAGTHYHWERGFANGTKIGAYAVQLPDGTLRTTTYTADCSGFKPSITVEPLDEAKFLRDFQAFNPPKEAKLFERGEQPQASALVRSEPAPAPQNLRAPGKQRSAEVRGTPPRLVQERRKETTSSPASTKPPTTTERPTAASTTTTTTTTAPPTTTAAPPRTSASPSRPIGGSPSRSRSPARRLAPIVPIRPAGSGPYHFYVHLRHNYHEERGYENGTVAGQYGVVGPDGVLREVGYTSEHGFVPTLTDTPVSADHDLSSRPRKL</sequence>
<proteinExistence type="predicted"/>